<name>A0A1N7MV94_9RHOB</name>
<reference evidence="7" key="1">
    <citation type="submission" date="2017-01" db="EMBL/GenBank/DDBJ databases">
        <authorList>
            <person name="Varghese N."/>
            <person name="Submissions S."/>
        </authorList>
    </citation>
    <scope>NUCLEOTIDE SEQUENCE [LARGE SCALE GENOMIC DNA]</scope>
    <source>
        <strain evidence="7">DSM 18714</strain>
    </source>
</reference>
<dbReference type="EMBL" id="FTOM01000010">
    <property type="protein sequence ID" value="SIS89928.1"/>
    <property type="molecule type" value="Genomic_DNA"/>
</dbReference>
<evidence type="ECO:0000313" key="7">
    <source>
        <dbReference type="Proteomes" id="UP000186098"/>
    </source>
</evidence>
<evidence type="ECO:0000259" key="5">
    <source>
        <dbReference type="PROSITE" id="PS50931"/>
    </source>
</evidence>
<dbReference type="FunFam" id="1.10.10.10:FF:000001">
    <property type="entry name" value="LysR family transcriptional regulator"/>
    <property type="match status" value="1"/>
</dbReference>
<dbReference type="PANTHER" id="PTHR30537:SF26">
    <property type="entry name" value="GLYCINE CLEAVAGE SYSTEM TRANSCRIPTIONAL ACTIVATOR"/>
    <property type="match status" value="1"/>
</dbReference>
<dbReference type="SUPFAM" id="SSF46785">
    <property type="entry name" value="Winged helix' DNA-binding domain"/>
    <property type="match status" value="1"/>
</dbReference>
<dbReference type="InterPro" id="IPR036388">
    <property type="entry name" value="WH-like_DNA-bd_sf"/>
</dbReference>
<dbReference type="PANTHER" id="PTHR30537">
    <property type="entry name" value="HTH-TYPE TRANSCRIPTIONAL REGULATOR"/>
    <property type="match status" value="1"/>
</dbReference>
<comment type="similarity">
    <text evidence="1">Belongs to the LysR transcriptional regulatory family.</text>
</comment>
<dbReference type="Pfam" id="PF00126">
    <property type="entry name" value="HTH_1"/>
    <property type="match status" value="1"/>
</dbReference>
<dbReference type="SUPFAM" id="SSF53850">
    <property type="entry name" value="Periplasmic binding protein-like II"/>
    <property type="match status" value="1"/>
</dbReference>
<dbReference type="GO" id="GO:0043565">
    <property type="term" value="F:sequence-specific DNA binding"/>
    <property type="evidence" value="ECO:0007669"/>
    <property type="project" value="TreeGrafter"/>
</dbReference>
<evidence type="ECO:0000313" key="6">
    <source>
        <dbReference type="EMBL" id="SIS89928.1"/>
    </source>
</evidence>
<organism evidence="6 7">
    <name type="scientific">Phaeovulum vinaykumarii</name>
    <dbReference type="NCBI Taxonomy" id="407234"/>
    <lineage>
        <taxon>Bacteria</taxon>
        <taxon>Pseudomonadati</taxon>
        <taxon>Pseudomonadota</taxon>
        <taxon>Alphaproteobacteria</taxon>
        <taxon>Rhodobacterales</taxon>
        <taxon>Paracoccaceae</taxon>
        <taxon>Phaeovulum</taxon>
    </lineage>
</organism>
<dbReference type="Gene3D" id="1.10.10.10">
    <property type="entry name" value="Winged helix-like DNA-binding domain superfamily/Winged helix DNA-binding domain"/>
    <property type="match status" value="1"/>
</dbReference>
<dbReference type="PRINTS" id="PR00039">
    <property type="entry name" value="HTHLYSR"/>
</dbReference>
<evidence type="ECO:0000256" key="1">
    <source>
        <dbReference type="ARBA" id="ARBA00009437"/>
    </source>
</evidence>
<protein>
    <submittedName>
        <fullName evidence="6">DNA-binding transcriptional regulator, LysR family</fullName>
    </submittedName>
</protein>
<dbReference type="InterPro" id="IPR058163">
    <property type="entry name" value="LysR-type_TF_proteobact-type"/>
</dbReference>
<accession>A0A1N7MV94</accession>
<evidence type="ECO:0000256" key="3">
    <source>
        <dbReference type="ARBA" id="ARBA00023125"/>
    </source>
</evidence>
<evidence type="ECO:0000256" key="4">
    <source>
        <dbReference type="ARBA" id="ARBA00023163"/>
    </source>
</evidence>
<dbReference type="GO" id="GO:0003700">
    <property type="term" value="F:DNA-binding transcription factor activity"/>
    <property type="evidence" value="ECO:0007669"/>
    <property type="project" value="InterPro"/>
</dbReference>
<dbReference type="InterPro" id="IPR000847">
    <property type="entry name" value="LysR_HTH_N"/>
</dbReference>
<dbReference type="AlphaFoldDB" id="A0A1N7MV94"/>
<dbReference type="GO" id="GO:0006351">
    <property type="term" value="P:DNA-templated transcription"/>
    <property type="evidence" value="ECO:0007669"/>
    <property type="project" value="TreeGrafter"/>
</dbReference>
<dbReference type="InterPro" id="IPR036390">
    <property type="entry name" value="WH_DNA-bd_sf"/>
</dbReference>
<keyword evidence="4" id="KW-0804">Transcription</keyword>
<dbReference type="PROSITE" id="PS50931">
    <property type="entry name" value="HTH_LYSR"/>
    <property type="match status" value="1"/>
</dbReference>
<dbReference type="Proteomes" id="UP000186098">
    <property type="component" value="Unassembled WGS sequence"/>
</dbReference>
<keyword evidence="3 6" id="KW-0238">DNA-binding</keyword>
<feature type="domain" description="HTH lysR-type" evidence="5">
    <location>
        <begin position="6"/>
        <end position="63"/>
    </location>
</feature>
<dbReference type="Gene3D" id="3.40.190.10">
    <property type="entry name" value="Periplasmic binding protein-like II"/>
    <property type="match status" value="2"/>
</dbReference>
<evidence type="ECO:0000256" key="2">
    <source>
        <dbReference type="ARBA" id="ARBA00023015"/>
    </source>
</evidence>
<gene>
    <name evidence="6" type="ORF">SAMN05421795_11048</name>
</gene>
<sequence>MRSYTPTIGELEAFCACARTGSATEAAARLNLSQSAVSRSVAGLEARLGVALFHRIRQRLHLSDAGRAFLPEAETVLARLDQAAVGVMAFGGSDSVLRVATLPGFGRAWLGPRLGRFALRCPNVVLDLTARLAPVDFARDPFDCALVRREQATGQITPLIAEKLVMVAAPQLVEAADLDQLPLLQQSTRPTLWLEWFRETGEDPRRILRGARFDHFDMVLEAAMAGLGLGLVPEVIARAPLAEGRLRLASENRLATGEDYVLATPEVDNPTVRAFRDFLLEEAAR</sequence>
<dbReference type="InterPro" id="IPR005119">
    <property type="entry name" value="LysR_subst-bd"/>
</dbReference>
<dbReference type="Pfam" id="PF03466">
    <property type="entry name" value="LysR_substrate"/>
    <property type="match status" value="1"/>
</dbReference>
<proteinExistence type="inferred from homology"/>
<dbReference type="RefSeq" id="WP_076367503.1">
    <property type="nucleotide sequence ID" value="NZ_FTOM01000010.1"/>
</dbReference>
<dbReference type="OrthoDB" id="5526340at2"/>
<keyword evidence="2" id="KW-0805">Transcription regulation</keyword>
<keyword evidence="7" id="KW-1185">Reference proteome</keyword>
<dbReference type="STRING" id="407234.SAMN05421795_11048"/>